<comment type="caution">
    <text evidence="1">The sequence shown here is derived from an EMBL/GenBank/DDBJ whole genome shotgun (WGS) entry which is preliminary data.</text>
</comment>
<evidence type="ECO:0000313" key="1">
    <source>
        <dbReference type="EMBL" id="GBF50672.1"/>
    </source>
</evidence>
<protein>
    <recommendedName>
        <fullName evidence="3">Polyketide cyclase/dehydrase and lipid transport</fullName>
    </recommendedName>
</protein>
<reference evidence="1 2" key="1">
    <citation type="submission" date="2018-02" db="EMBL/GenBank/DDBJ databases">
        <title>Novel Leptospira species isolated from soil and water in Japan.</title>
        <authorList>
            <person name="Nakao R."/>
            <person name="Masuzawa T."/>
        </authorList>
    </citation>
    <scope>NUCLEOTIDE SEQUENCE [LARGE SCALE GENOMIC DNA]</scope>
    <source>
        <strain evidence="1 2">YH101</strain>
    </source>
</reference>
<dbReference type="RefSeq" id="WP_108976601.1">
    <property type="nucleotide sequence ID" value="NZ_BFBB01000007.1"/>
</dbReference>
<evidence type="ECO:0008006" key="3">
    <source>
        <dbReference type="Google" id="ProtNLM"/>
    </source>
</evidence>
<dbReference type="Proteomes" id="UP000245133">
    <property type="component" value="Unassembled WGS sequence"/>
</dbReference>
<gene>
    <name evidence="1" type="ORF">LPTSP4_21990</name>
</gene>
<dbReference type="SUPFAM" id="SSF55961">
    <property type="entry name" value="Bet v1-like"/>
    <property type="match status" value="1"/>
</dbReference>
<dbReference type="EMBL" id="BFBB01000007">
    <property type="protein sequence ID" value="GBF50672.1"/>
    <property type="molecule type" value="Genomic_DNA"/>
</dbReference>
<dbReference type="OrthoDB" id="326603at2"/>
<proteinExistence type="predicted"/>
<dbReference type="AlphaFoldDB" id="A0A2P2E1C2"/>
<dbReference type="InterPro" id="IPR023393">
    <property type="entry name" value="START-like_dom_sf"/>
</dbReference>
<organism evidence="1 2">
    <name type="scientific">Leptospira ryugenii</name>
    <dbReference type="NCBI Taxonomy" id="1917863"/>
    <lineage>
        <taxon>Bacteria</taxon>
        <taxon>Pseudomonadati</taxon>
        <taxon>Spirochaetota</taxon>
        <taxon>Spirochaetia</taxon>
        <taxon>Leptospirales</taxon>
        <taxon>Leptospiraceae</taxon>
        <taxon>Leptospira</taxon>
    </lineage>
</organism>
<sequence length="143" mass="16423">MILTEKEIFIQQSPEKVFSYLYDLNTMPNYNASVKSVKALDSSGATLPQYEIEINFGFFSLKEKYSITEVKANEYFTAQLKHTGLQFEDRYEIIAKDSGTLLKVKDIMELKGLLVFSEPLVKGNLSSQMWENMLRLKSNLEST</sequence>
<dbReference type="Gene3D" id="3.30.530.20">
    <property type="match status" value="1"/>
</dbReference>
<keyword evidence="2" id="KW-1185">Reference proteome</keyword>
<evidence type="ECO:0000313" key="2">
    <source>
        <dbReference type="Proteomes" id="UP000245133"/>
    </source>
</evidence>
<name>A0A2P2E1C2_9LEPT</name>
<accession>A0A2P2E1C2</accession>